<feature type="domain" description="Thiopeptide-type bacteriocin biosynthesis" evidence="1">
    <location>
        <begin position="18"/>
        <end position="303"/>
    </location>
</feature>
<dbReference type="InterPro" id="IPR023809">
    <property type="entry name" value="Thiopep_bacteriocin_synth_dom"/>
</dbReference>
<keyword evidence="3" id="KW-1185">Reference proteome</keyword>
<proteinExistence type="predicted"/>
<organism evidence="2 3">
    <name type="scientific">Gulosibacter faecalis</name>
    <dbReference type="NCBI Taxonomy" id="272240"/>
    <lineage>
        <taxon>Bacteria</taxon>
        <taxon>Bacillati</taxon>
        <taxon>Actinomycetota</taxon>
        <taxon>Actinomycetes</taxon>
        <taxon>Micrococcales</taxon>
        <taxon>Microbacteriaceae</taxon>
        <taxon>Gulosibacter</taxon>
    </lineage>
</organism>
<sequence length="331" mass="37299">MTQFAAAPPQPRLDASRWWFVCLYTGGVSATDNVLAGTLPPLLADARRTGASRWFFIRYFDERGPHIRLRVFGPGECMRHLVRSTHDLQVQLRHTVESTTGSDIELVPGASSALTAGSDVQIGVYPSVYEPETVKYGGIEAMDFAEQLFEFSSELALWAVQWHAKGDGRDPLASLLLADTAGSLLLGRGAETWSQRRRLGWAKYWSTHTRWWTGADHDGGALRDQLELRALTERDEFFDRMRRVATDPDVDAWRRRWITAVDDYLGAVAPLGANRTPQHLTFHHSHMLMNRLGFLPREEALLGLHARAWITEVVQGEPTRNRTTPLRKVSA</sequence>
<gene>
    <name evidence="2" type="ORF">ACFSW7_02960</name>
</gene>
<accession>A0ABW5UV87</accession>
<reference evidence="3" key="1">
    <citation type="journal article" date="2019" name="Int. J. Syst. Evol. Microbiol.">
        <title>The Global Catalogue of Microorganisms (GCM) 10K type strain sequencing project: providing services to taxonomists for standard genome sequencing and annotation.</title>
        <authorList>
            <consortium name="The Broad Institute Genomics Platform"/>
            <consortium name="The Broad Institute Genome Sequencing Center for Infectious Disease"/>
            <person name="Wu L."/>
            <person name="Ma J."/>
        </authorList>
    </citation>
    <scope>NUCLEOTIDE SEQUENCE [LARGE SCALE GENOMIC DNA]</scope>
    <source>
        <strain evidence="3">TISTR 1514</strain>
    </source>
</reference>
<dbReference type="EMBL" id="JBHUNE010000003">
    <property type="protein sequence ID" value="MFD2757335.1"/>
    <property type="molecule type" value="Genomic_DNA"/>
</dbReference>
<dbReference type="Pfam" id="PF14028">
    <property type="entry name" value="Lant_dehydr_C"/>
    <property type="match status" value="1"/>
</dbReference>
<evidence type="ECO:0000313" key="3">
    <source>
        <dbReference type="Proteomes" id="UP001597492"/>
    </source>
</evidence>
<protein>
    <submittedName>
        <fullName evidence="2">Thiopeptide-type bacteriocin biosynthesis protein</fullName>
    </submittedName>
</protein>
<name>A0ABW5UV87_9MICO</name>
<evidence type="ECO:0000259" key="1">
    <source>
        <dbReference type="Pfam" id="PF14028"/>
    </source>
</evidence>
<evidence type="ECO:0000313" key="2">
    <source>
        <dbReference type="EMBL" id="MFD2757335.1"/>
    </source>
</evidence>
<comment type="caution">
    <text evidence="2">The sequence shown here is derived from an EMBL/GenBank/DDBJ whole genome shotgun (WGS) entry which is preliminary data.</text>
</comment>
<dbReference type="NCBIfam" id="TIGR03891">
    <property type="entry name" value="thiopep_ocin"/>
    <property type="match status" value="1"/>
</dbReference>
<dbReference type="RefSeq" id="WP_019617881.1">
    <property type="nucleotide sequence ID" value="NZ_JBHUNE010000003.1"/>
</dbReference>
<dbReference type="Proteomes" id="UP001597492">
    <property type="component" value="Unassembled WGS sequence"/>
</dbReference>